<proteinExistence type="predicted"/>
<organism evidence="1 2">
    <name type="scientific">Portunus trituberculatus</name>
    <name type="common">Swimming crab</name>
    <name type="synonym">Neptunus trituberculatus</name>
    <dbReference type="NCBI Taxonomy" id="210409"/>
    <lineage>
        <taxon>Eukaryota</taxon>
        <taxon>Metazoa</taxon>
        <taxon>Ecdysozoa</taxon>
        <taxon>Arthropoda</taxon>
        <taxon>Crustacea</taxon>
        <taxon>Multicrustacea</taxon>
        <taxon>Malacostraca</taxon>
        <taxon>Eumalacostraca</taxon>
        <taxon>Eucarida</taxon>
        <taxon>Decapoda</taxon>
        <taxon>Pleocyemata</taxon>
        <taxon>Brachyura</taxon>
        <taxon>Eubrachyura</taxon>
        <taxon>Portunoidea</taxon>
        <taxon>Portunidae</taxon>
        <taxon>Portuninae</taxon>
        <taxon>Portunus</taxon>
    </lineage>
</organism>
<dbReference type="EMBL" id="VSRR010017635">
    <property type="protein sequence ID" value="MPC60533.1"/>
    <property type="molecule type" value="Genomic_DNA"/>
</dbReference>
<dbReference type="AlphaFoldDB" id="A0A5B7GSG4"/>
<evidence type="ECO:0000313" key="2">
    <source>
        <dbReference type="Proteomes" id="UP000324222"/>
    </source>
</evidence>
<dbReference type="Proteomes" id="UP000324222">
    <property type="component" value="Unassembled WGS sequence"/>
</dbReference>
<gene>
    <name evidence="1" type="ORF">E2C01_054581</name>
</gene>
<evidence type="ECO:0000313" key="1">
    <source>
        <dbReference type="EMBL" id="MPC60533.1"/>
    </source>
</evidence>
<accession>A0A5B7GSG4</accession>
<name>A0A5B7GSG4_PORTR</name>
<comment type="caution">
    <text evidence="1">The sequence shown here is derived from an EMBL/GenBank/DDBJ whole genome shotgun (WGS) entry which is preliminary data.</text>
</comment>
<sequence>MEGEVDVGGIARCGLSKHLSCLKNPRFIETTRSIETTVGLRRLGKDNTDKEFSANMRTHWGKKQTNLQEKTQDGVGKVESGMGNIKLEELRNAWRKDQEEEKSDFQR</sequence>
<protein>
    <submittedName>
        <fullName evidence="1">Uncharacterized protein</fullName>
    </submittedName>
</protein>
<keyword evidence="2" id="KW-1185">Reference proteome</keyword>
<reference evidence="1 2" key="1">
    <citation type="submission" date="2019-05" db="EMBL/GenBank/DDBJ databases">
        <title>Another draft genome of Portunus trituberculatus and its Hox gene families provides insights of decapod evolution.</title>
        <authorList>
            <person name="Jeong J.-H."/>
            <person name="Song I."/>
            <person name="Kim S."/>
            <person name="Choi T."/>
            <person name="Kim D."/>
            <person name="Ryu S."/>
            <person name="Kim W."/>
        </authorList>
    </citation>
    <scope>NUCLEOTIDE SEQUENCE [LARGE SCALE GENOMIC DNA]</scope>
    <source>
        <tissue evidence="1">Muscle</tissue>
    </source>
</reference>